<evidence type="ECO:0000256" key="1">
    <source>
        <dbReference type="ARBA" id="ARBA00004141"/>
    </source>
</evidence>
<dbReference type="HOGENOM" id="CLU_000960_28_2_6"/>
<organism evidence="7">
    <name type="scientific">Xenorhabdus bovienii str. puntauvense</name>
    <dbReference type="NCBI Taxonomy" id="1398201"/>
    <lineage>
        <taxon>Bacteria</taxon>
        <taxon>Pseudomonadati</taxon>
        <taxon>Pseudomonadota</taxon>
        <taxon>Gammaproteobacteria</taxon>
        <taxon>Enterobacterales</taxon>
        <taxon>Morganellaceae</taxon>
        <taxon>Xenorhabdus</taxon>
    </lineage>
</organism>
<dbReference type="SUPFAM" id="SSF103473">
    <property type="entry name" value="MFS general substrate transporter"/>
    <property type="match status" value="2"/>
</dbReference>
<dbReference type="Gene3D" id="1.20.1250.20">
    <property type="entry name" value="MFS general substrate transporter like domains"/>
    <property type="match status" value="1"/>
</dbReference>
<name>A0A077NIX1_XENBV</name>
<dbReference type="Gene3D" id="1.20.1720.10">
    <property type="entry name" value="Multidrug resistance protein D"/>
    <property type="match status" value="1"/>
</dbReference>
<evidence type="ECO:0000256" key="5">
    <source>
        <dbReference type="SAM" id="Phobius"/>
    </source>
</evidence>
<evidence type="ECO:0000259" key="6">
    <source>
        <dbReference type="PROSITE" id="PS50850"/>
    </source>
</evidence>
<feature type="domain" description="Major facilitator superfamily (MFS) profile" evidence="6">
    <location>
        <begin position="8"/>
        <end position="522"/>
    </location>
</feature>
<dbReference type="Pfam" id="PF07690">
    <property type="entry name" value="MFS_1"/>
    <property type="match status" value="2"/>
</dbReference>
<dbReference type="PANTHER" id="PTHR42718:SF39">
    <property type="entry name" value="ACTINORHODIN TRANSPORTER-RELATED"/>
    <property type="match status" value="1"/>
</dbReference>
<dbReference type="RefSeq" id="WP_038213236.1">
    <property type="nucleotide sequence ID" value="NZ_CAWLWN010000038.1"/>
</dbReference>
<keyword evidence="2 5" id="KW-0812">Transmembrane</keyword>
<feature type="transmembrane region" description="Helical" evidence="5">
    <location>
        <begin position="132"/>
        <end position="155"/>
    </location>
</feature>
<dbReference type="EMBL" id="CBSW010000244">
    <property type="protein sequence ID" value="CDG98674.1"/>
    <property type="molecule type" value="Genomic_DNA"/>
</dbReference>
<feature type="transmembrane region" description="Helical" evidence="5">
    <location>
        <begin position="421"/>
        <end position="450"/>
    </location>
</feature>
<comment type="caution">
    <text evidence="7">The sequence shown here is derived from an EMBL/GenBank/DDBJ whole genome shotgun (WGS) entry which is preliminary data.</text>
</comment>
<feature type="transmembrane region" description="Helical" evidence="5">
    <location>
        <begin position="7"/>
        <end position="29"/>
    </location>
</feature>
<feature type="transmembrane region" description="Helical" evidence="5">
    <location>
        <begin position="99"/>
        <end position="120"/>
    </location>
</feature>
<keyword evidence="4 5" id="KW-0472">Membrane</keyword>
<dbReference type="PROSITE" id="PS50850">
    <property type="entry name" value="MFS"/>
    <property type="match status" value="1"/>
</dbReference>
<feature type="transmembrane region" description="Helical" evidence="5">
    <location>
        <begin position="330"/>
        <end position="353"/>
    </location>
</feature>
<dbReference type="PRINTS" id="PR01036">
    <property type="entry name" value="TCRTETB"/>
</dbReference>
<evidence type="ECO:0000313" key="7">
    <source>
        <dbReference type="EMBL" id="CDG98674.1"/>
    </source>
</evidence>
<comment type="subcellular location">
    <subcellularLocation>
        <location evidence="1">Membrane</location>
        <topology evidence="1">Multi-pass membrane protein</topology>
    </subcellularLocation>
</comment>
<dbReference type="GO" id="GO:0016020">
    <property type="term" value="C:membrane"/>
    <property type="evidence" value="ECO:0007669"/>
    <property type="project" value="UniProtKB-SubCell"/>
</dbReference>
<feature type="transmembrane region" description="Helical" evidence="5">
    <location>
        <begin position="41"/>
        <end position="62"/>
    </location>
</feature>
<feature type="transmembrane region" description="Helical" evidence="5">
    <location>
        <begin position="393"/>
        <end position="415"/>
    </location>
</feature>
<feature type="transmembrane region" description="Helical" evidence="5">
    <location>
        <begin position="167"/>
        <end position="186"/>
    </location>
</feature>
<feature type="transmembrane region" description="Helical" evidence="5">
    <location>
        <begin position="457"/>
        <end position="480"/>
    </location>
</feature>
<dbReference type="GO" id="GO:0022857">
    <property type="term" value="F:transmembrane transporter activity"/>
    <property type="evidence" value="ECO:0007669"/>
    <property type="project" value="InterPro"/>
</dbReference>
<feature type="transmembrane region" description="Helical" evidence="5">
    <location>
        <begin position="74"/>
        <end position="93"/>
    </location>
</feature>
<proteinExistence type="predicted"/>
<evidence type="ECO:0000256" key="3">
    <source>
        <dbReference type="ARBA" id="ARBA00022989"/>
    </source>
</evidence>
<feature type="transmembrane region" description="Helical" evidence="5">
    <location>
        <begin position="500"/>
        <end position="518"/>
    </location>
</feature>
<feature type="transmembrane region" description="Helical" evidence="5">
    <location>
        <begin position="365"/>
        <end position="386"/>
    </location>
</feature>
<keyword evidence="3 5" id="KW-1133">Transmembrane helix</keyword>
<dbReference type="AlphaFoldDB" id="A0A077NIX1"/>
<evidence type="ECO:0000256" key="4">
    <source>
        <dbReference type="ARBA" id="ARBA00023136"/>
    </source>
</evidence>
<sequence length="524" mass="57618">MTKKDYLVLSVLLLAGFVTIFDLFVVNIAITNIQTHLQASIFQITLVIVAYEIGFGLLLITGGRLGDLFGRRRLFQLGILAFTLTSLFCGFAPTANFLIAARFLQGLTAALLFPQVYASIRVNFEGENSRRAFGLLGMTLGFAAIAGQTLGGWIVSANVWDLQWRSIFLINAPVGILAFVCSGYINESIARKKTELDWVGVVLSSISIFALLLPLLIGPVFGWPIWCWLLLLLAGVVLLQFIRHEIHYVSQGKTPLFDFDLLKNKQISIFALLLPLLIGPVFGWPIWCWLLLLLAGVVLLQFIRHEIHYVSQGKTPLFDFDLLKNKQFSLGCLLVLFVYSTASSFFLVFALFLQNGLGFTPLDSGLIFAPASVGFVLSSLNASYWVKRFGSQAIVMGALLYSVSFIALIVTVATLPVATNLLLIVPILILLGYGQGFVMTPLLNIVLAFIHVRFAGMAAGIIATLQQIGAALGVAVVSVLVQWQLNNADALSFITYRNAFVSSMLYNVVAAFITFYLLKKLHQK</sequence>
<dbReference type="InterPro" id="IPR020846">
    <property type="entry name" value="MFS_dom"/>
</dbReference>
<dbReference type="Proteomes" id="UP000028511">
    <property type="component" value="Unassembled WGS sequence"/>
</dbReference>
<accession>A0A077NIX1</accession>
<dbReference type="CDD" id="cd17321">
    <property type="entry name" value="MFS_MMR_MDR_like"/>
    <property type="match status" value="1"/>
</dbReference>
<evidence type="ECO:0000256" key="2">
    <source>
        <dbReference type="ARBA" id="ARBA00022692"/>
    </source>
</evidence>
<dbReference type="InterPro" id="IPR011701">
    <property type="entry name" value="MFS"/>
</dbReference>
<protein>
    <submittedName>
        <fullName evidence="7">Putative transporter</fullName>
    </submittedName>
</protein>
<feature type="transmembrane region" description="Helical" evidence="5">
    <location>
        <begin position="262"/>
        <end position="278"/>
    </location>
</feature>
<reference evidence="7" key="1">
    <citation type="submission" date="2013-07" db="EMBL/GenBank/DDBJ databases">
        <title>Sub-species coevolution in mutualistic symbiosis.</title>
        <authorList>
            <person name="Murfin K."/>
            <person name="Klassen J."/>
            <person name="Lee M."/>
            <person name="Forst S."/>
            <person name="Stock P."/>
            <person name="Goodrich-Blair H."/>
        </authorList>
    </citation>
    <scope>NUCLEOTIDE SEQUENCE [LARGE SCALE GENOMIC DNA]</scope>
    <source>
        <strain evidence="7">Puntauvense</strain>
    </source>
</reference>
<gene>
    <name evidence="7" type="ORF">XBP1_400068</name>
</gene>
<dbReference type="PANTHER" id="PTHR42718">
    <property type="entry name" value="MAJOR FACILITATOR SUPERFAMILY MULTIDRUG TRANSPORTER MFSC"/>
    <property type="match status" value="1"/>
</dbReference>
<dbReference type="InterPro" id="IPR036259">
    <property type="entry name" value="MFS_trans_sf"/>
</dbReference>
<feature type="transmembrane region" description="Helical" evidence="5">
    <location>
        <begin position="198"/>
        <end position="217"/>
    </location>
</feature>